<evidence type="ECO:0000313" key="3">
    <source>
        <dbReference type="Proteomes" id="UP001516400"/>
    </source>
</evidence>
<comment type="caution">
    <text evidence="2">The sequence shown here is derived from an EMBL/GenBank/DDBJ whole genome shotgun (WGS) entry which is preliminary data.</text>
</comment>
<name>A0ABD2MZ95_9CUCU</name>
<dbReference type="Proteomes" id="UP001516400">
    <property type="component" value="Unassembled WGS sequence"/>
</dbReference>
<dbReference type="AlphaFoldDB" id="A0ABD2MZ95"/>
<sequence>MGNYFASNLEESCKRNQDFINEMNTVKIERQIQMRNQMREREVALEIAKQRELFFWYGSFYITAFFWTAISYRYKKKASVFSPLVPLTFLMAYQTDLAYGSKLHRILVEAEHILQFEPEIVQLPLGVPTAASLDLGRAESGDQKKLHPLLPPL</sequence>
<dbReference type="PANTHER" id="PTHR13411">
    <property type="entry name" value="PLASMINOGEN RECEPTOR (KT)"/>
    <property type="match status" value="1"/>
</dbReference>
<dbReference type="InterPro" id="IPR019319">
    <property type="entry name" value="Plg-R(KT)"/>
</dbReference>
<keyword evidence="1" id="KW-0472">Membrane</keyword>
<evidence type="ECO:0000313" key="2">
    <source>
        <dbReference type="EMBL" id="KAL3271689.1"/>
    </source>
</evidence>
<accession>A0ABD2MZ95</accession>
<keyword evidence="3" id="KW-1185">Reference proteome</keyword>
<evidence type="ECO:0000256" key="1">
    <source>
        <dbReference type="SAM" id="Phobius"/>
    </source>
</evidence>
<proteinExistence type="predicted"/>
<organism evidence="2 3">
    <name type="scientific">Cryptolaemus montrouzieri</name>
    <dbReference type="NCBI Taxonomy" id="559131"/>
    <lineage>
        <taxon>Eukaryota</taxon>
        <taxon>Metazoa</taxon>
        <taxon>Ecdysozoa</taxon>
        <taxon>Arthropoda</taxon>
        <taxon>Hexapoda</taxon>
        <taxon>Insecta</taxon>
        <taxon>Pterygota</taxon>
        <taxon>Neoptera</taxon>
        <taxon>Endopterygota</taxon>
        <taxon>Coleoptera</taxon>
        <taxon>Polyphaga</taxon>
        <taxon>Cucujiformia</taxon>
        <taxon>Coccinelloidea</taxon>
        <taxon>Coccinellidae</taxon>
        <taxon>Scymninae</taxon>
        <taxon>Scymnini</taxon>
        <taxon>Cryptolaemus</taxon>
    </lineage>
</organism>
<keyword evidence="1" id="KW-0812">Transmembrane</keyword>
<evidence type="ECO:0008006" key="4">
    <source>
        <dbReference type="Google" id="ProtNLM"/>
    </source>
</evidence>
<dbReference type="EMBL" id="JABFTP020000042">
    <property type="protein sequence ID" value="KAL3271689.1"/>
    <property type="molecule type" value="Genomic_DNA"/>
</dbReference>
<dbReference type="PANTHER" id="PTHR13411:SF6">
    <property type="entry name" value="PLASMINOGEN RECEPTOR (KT)"/>
    <property type="match status" value="1"/>
</dbReference>
<gene>
    <name evidence="2" type="ORF">HHI36_022162</name>
</gene>
<feature type="transmembrane region" description="Helical" evidence="1">
    <location>
        <begin position="54"/>
        <end position="72"/>
    </location>
</feature>
<dbReference type="Pfam" id="PF10166">
    <property type="entry name" value="DUF2368"/>
    <property type="match status" value="1"/>
</dbReference>
<keyword evidence="1" id="KW-1133">Transmembrane helix</keyword>
<reference evidence="2 3" key="1">
    <citation type="journal article" date="2021" name="BMC Biol.">
        <title>Horizontally acquired antibacterial genes associated with adaptive radiation of ladybird beetles.</title>
        <authorList>
            <person name="Li H.S."/>
            <person name="Tang X.F."/>
            <person name="Huang Y.H."/>
            <person name="Xu Z.Y."/>
            <person name="Chen M.L."/>
            <person name="Du X.Y."/>
            <person name="Qiu B.Y."/>
            <person name="Chen P.T."/>
            <person name="Zhang W."/>
            <person name="Slipinski A."/>
            <person name="Escalona H.E."/>
            <person name="Waterhouse R.M."/>
            <person name="Zwick A."/>
            <person name="Pang H."/>
        </authorList>
    </citation>
    <scope>NUCLEOTIDE SEQUENCE [LARGE SCALE GENOMIC DNA]</scope>
    <source>
        <strain evidence="2">SYSU2018</strain>
    </source>
</reference>
<protein>
    <recommendedName>
        <fullName evidence="4">Plasminogen receptor (KT)</fullName>
    </recommendedName>
</protein>